<accession>A0ABS5IP65</accession>
<dbReference type="PROSITE" id="PS51257">
    <property type="entry name" value="PROKAR_LIPOPROTEIN"/>
    <property type="match status" value="1"/>
</dbReference>
<dbReference type="RefSeq" id="WP_211543832.1">
    <property type="nucleotide sequence ID" value="NZ_CBDREF010000003.1"/>
</dbReference>
<organism evidence="1 2">
    <name type="scientific">Microbacterium paraoxydans</name>
    <dbReference type="NCBI Taxonomy" id="199592"/>
    <lineage>
        <taxon>Bacteria</taxon>
        <taxon>Bacillati</taxon>
        <taxon>Actinomycetota</taxon>
        <taxon>Actinomycetes</taxon>
        <taxon>Micrococcales</taxon>
        <taxon>Microbacteriaceae</taxon>
        <taxon>Microbacterium</taxon>
    </lineage>
</organism>
<dbReference type="EMBL" id="JAGTUK010000003">
    <property type="protein sequence ID" value="MBS0024703.1"/>
    <property type="molecule type" value="Genomic_DNA"/>
</dbReference>
<evidence type="ECO:0008006" key="3">
    <source>
        <dbReference type="Google" id="ProtNLM"/>
    </source>
</evidence>
<proteinExistence type="predicted"/>
<name>A0ABS5IP65_9MICO</name>
<sequence>MRKKAVIRVAAGALGVIGAAALAGCVPSRPVFMEPVALTVVDDRFAWVQCLDEAWDIDYISTALREEWGSEDEVALFSATANEGQAVAVPPGVPILPGTFPDFSVTSSREYPVSSLDGPVTVYVILSGPDHRAEMSFKNVAIDSLEEGAYVYHSGEVSNEPCDMDDE</sequence>
<dbReference type="Proteomes" id="UP000678243">
    <property type="component" value="Unassembled WGS sequence"/>
</dbReference>
<evidence type="ECO:0000313" key="2">
    <source>
        <dbReference type="Proteomes" id="UP000678243"/>
    </source>
</evidence>
<comment type="caution">
    <text evidence="1">The sequence shown here is derived from an EMBL/GenBank/DDBJ whole genome shotgun (WGS) entry which is preliminary data.</text>
</comment>
<keyword evidence="2" id="KW-1185">Reference proteome</keyword>
<gene>
    <name evidence="1" type="ORF">KE274_11335</name>
</gene>
<reference evidence="1 2" key="1">
    <citation type="submission" date="2021-04" db="EMBL/GenBank/DDBJ databases">
        <title>Whole genome analysis of root endophytic bacterium Microbacterium paraoxydans ku-mp colonizing RP-bio226 rice variety.</title>
        <authorList>
            <person name="Ulaganathan K."/>
            <person name="Latha B."/>
        </authorList>
    </citation>
    <scope>NUCLEOTIDE SEQUENCE [LARGE SCALE GENOMIC DNA]</scope>
    <source>
        <strain evidence="2">ku-mp</strain>
    </source>
</reference>
<evidence type="ECO:0000313" key="1">
    <source>
        <dbReference type="EMBL" id="MBS0024703.1"/>
    </source>
</evidence>
<protein>
    <recommendedName>
        <fullName evidence="3">Lipoprotein</fullName>
    </recommendedName>
</protein>